<comment type="caution">
    <text evidence="1">The sequence shown here is derived from an EMBL/GenBank/DDBJ whole genome shotgun (WGS) entry which is preliminary data.</text>
</comment>
<keyword evidence="2" id="KW-1185">Reference proteome</keyword>
<evidence type="ECO:0000313" key="2">
    <source>
        <dbReference type="Proteomes" id="UP000821865"/>
    </source>
</evidence>
<protein>
    <submittedName>
        <fullName evidence="1">Uncharacterized protein</fullName>
    </submittedName>
</protein>
<evidence type="ECO:0000313" key="1">
    <source>
        <dbReference type="EMBL" id="KAH7934336.1"/>
    </source>
</evidence>
<name>A0ACB8C684_DERSI</name>
<proteinExistence type="predicted"/>
<sequence>MRRSTAWHTPASTLARRRTVSTPLQAGINSGLGALLILLSWALALPATGEPQGSFERLMEAAGKSSHGSRRDPADLDDGTYRYPRRSFDDRSDDLDDEGFRDPPRSFERLMVHAAGESSSPIKRTKPADLDGSYRAYYMNDYCNAGQKALPVHLQLHSDQAGVVLYSHRRNSTPRSSVCQLPFQVENAAKFTLSFRFFDTVSDSFICFIRSHYTHSTCGSRVQLVSSTETTDLLCGKDYTGTKSMVKASSSLTLRWTVSAREVLKRLGGFEIVITGFQQPESSGCGKGMSRCSNDRCVWSGFKCDGKDNCGDFSDERLCFAGKQDFTLYLIALFVISLMLLAIGVVFKIMYNKYPVAIAGSAEPAAGTDVNREGMVQTVLLPGPPPAMVVRRKGSQHDSVSRSRAGSIVK</sequence>
<dbReference type="Proteomes" id="UP000821865">
    <property type="component" value="Chromosome 9"/>
</dbReference>
<accession>A0ACB8C684</accession>
<reference evidence="1" key="1">
    <citation type="submission" date="2020-05" db="EMBL/GenBank/DDBJ databases">
        <title>Large-scale comparative analyses of tick genomes elucidate their genetic diversity and vector capacities.</title>
        <authorList>
            <person name="Jia N."/>
            <person name="Wang J."/>
            <person name="Shi W."/>
            <person name="Du L."/>
            <person name="Sun Y."/>
            <person name="Zhan W."/>
            <person name="Jiang J."/>
            <person name="Wang Q."/>
            <person name="Zhang B."/>
            <person name="Ji P."/>
            <person name="Sakyi L.B."/>
            <person name="Cui X."/>
            <person name="Yuan T."/>
            <person name="Jiang B."/>
            <person name="Yang W."/>
            <person name="Lam T.T.-Y."/>
            <person name="Chang Q."/>
            <person name="Ding S."/>
            <person name="Wang X."/>
            <person name="Zhu J."/>
            <person name="Ruan X."/>
            <person name="Zhao L."/>
            <person name="Wei J."/>
            <person name="Que T."/>
            <person name="Du C."/>
            <person name="Cheng J."/>
            <person name="Dai P."/>
            <person name="Han X."/>
            <person name="Huang E."/>
            <person name="Gao Y."/>
            <person name="Liu J."/>
            <person name="Shao H."/>
            <person name="Ye R."/>
            <person name="Li L."/>
            <person name="Wei W."/>
            <person name="Wang X."/>
            <person name="Wang C."/>
            <person name="Yang T."/>
            <person name="Huo Q."/>
            <person name="Li W."/>
            <person name="Guo W."/>
            <person name="Chen H."/>
            <person name="Zhou L."/>
            <person name="Ni X."/>
            <person name="Tian J."/>
            <person name="Zhou Y."/>
            <person name="Sheng Y."/>
            <person name="Liu T."/>
            <person name="Pan Y."/>
            <person name="Xia L."/>
            <person name="Li J."/>
            <person name="Zhao F."/>
            <person name="Cao W."/>
        </authorList>
    </citation>
    <scope>NUCLEOTIDE SEQUENCE</scope>
    <source>
        <strain evidence="1">Dsil-2018</strain>
    </source>
</reference>
<gene>
    <name evidence="1" type="ORF">HPB49_025006</name>
</gene>
<dbReference type="EMBL" id="CM023478">
    <property type="protein sequence ID" value="KAH7934336.1"/>
    <property type="molecule type" value="Genomic_DNA"/>
</dbReference>
<organism evidence="1 2">
    <name type="scientific">Dermacentor silvarum</name>
    <name type="common">Tick</name>
    <dbReference type="NCBI Taxonomy" id="543639"/>
    <lineage>
        <taxon>Eukaryota</taxon>
        <taxon>Metazoa</taxon>
        <taxon>Ecdysozoa</taxon>
        <taxon>Arthropoda</taxon>
        <taxon>Chelicerata</taxon>
        <taxon>Arachnida</taxon>
        <taxon>Acari</taxon>
        <taxon>Parasitiformes</taxon>
        <taxon>Ixodida</taxon>
        <taxon>Ixodoidea</taxon>
        <taxon>Ixodidae</taxon>
        <taxon>Rhipicephalinae</taxon>
        <taxon>Dermacentor</taxon>
    </lineage>
</organism>